<feature type="transmembrane region" description="Helical" evidence="14">
    <location>
        <begin position="244"/>
        <end position="270"/>
    </location>
</feature>
<proteinExistence type="inferred from homology"/>
<evidence type="ECO:0000256" key="14">
    <source>
        <dbReference type="SAM" id="Phobius"/>
    </source>
</evidence>
<sequence length="350" mass="39635">MWTLTPSLTVSYEAKIAFLSLSILEFAVGILTNAFIFLVNFWDVVKRQPLSNSDLVLLCLSFIRIFLHGLLFLDAIHLIYFQKMKDPLSHNYQAIIILWMTVNQISLWLTTCLSLLYCAKIVRFSHTFLLCVASWISRKLPQMLLGAILFSCICTVVCLWDFFSRSRFAFTAVLSRNDTEFNIQITKLSFFYSFLLCNVGSIPPFLLFLISSGLLIVSLGSHMRTMKAQTRGSQDPSLEAHIKALVILVSFLCFSVVSFSAALVSVPLLMLWQNKFGVMVCIGMMAVCPSAHAAVLISGNAKLRRAMDIILSWVHRGLKVRTDRKADASTEDRPEMHFHEYVSDSSRIYL</sequence>
<dbReference type="PANTHER" id="PTHR11394">
    <property type="entry name" value="TASTE RECEPTOR TYPE 2"/>
    <property type="match status" value="1"/>
</dbReference>
<keyword evidence="10" id="KW-0325">Glycoprotein</keyword>
<feature type="transmembrane region" description="Helical" evidence="14">
    <location>
        <begin position="55"/>
        <end position="80"/>
    </location>
</feature>
<evidence type="ECO:0000256" key="6">
    <source>
        <dbReference type="ARBA" id="ARBA00022989"/>
    </source>
</evidence>
<keyword evidence="15" id="KW-1185">Reference proteome</keyword>
<name>A0A6P3F051_OCTDE</name>
<keyword evidence="11 13" id="KW-0807">Transducer</keyword>
<dbReference type="CTD" id="5726"/>
<dbReference type="GeneID" id="101590680"/>
<organism evidence="15 16">
    <name type="scientific">Octodon degus</name>
    <name type="common">Degu</name>
    <name type="synonym">Sciurus degus</name>
    <dbReference type="NCBI Taxonomy" id="10160"/>
    <lineage>
        <taxon>Eukaryota</taxon>
        <taxon>Metazoa</taxon>
        <taxon>Chordata</taxon>
        <taxon>Craniata</taxon>
        <taxon>Vertebrata</taxon>
        <taxon>Euteleostomi</taxon>
        <taxon>Mammalia</taxon>
        <taxon>Eutheria</taxon>
        <taxon>Euarchontoglires</taxon>
        <taxon>Glires</taxon>
        <taxon>Rodentia</taxon>
        <taxon>Hystricomorpha</taxon>
        <taxon>Octodontidae</taxon>
        <taxon>Octodon</taxon>
    </lineage>
</organism>
<feature type="transmembrane region" description="Helical" evidence="14">
    <location>
        <begin position="276"/>
        <end position="297"/>
    </location>
</feature>
<dbReference type="GO" id="GO:0016020">
    <property type="term" value="C:membrane"/>
    <property type="evidence" value="ECO:0007669"/>
    <property type="project" value="UniProtKB-SubCell"/>
</dbReference>
<dbReference type="GO" id="GO:0033038">
    <property type="term" value="F:bitter taste receptor activity"/>
    <property type="evidence" value="ECO:0007669"/>
    <property type="project" value="InterPro"/>
</dbReference>
<dbReference type="Pfam" id="PF05296">
    <property type="entry name" value="TAS2R"/>
    <property type="match status" value="1"/>
</dbReference>
<evidence type="ECO:0000256" key="4">
    <source>
        <dbReference type="ARBA" id="ARBA00022606"/>
    </source>
</evidence>
<evidence type="ECO:0000256" key="13">
    <source>
        <dbReference type="RuleBase" id="RU004424"/>
    </source>
</evidence>
<reference evidence="16" key="1">
    <citation type="submission" date="2025-08" db="UniProtKB">
        <authorList>
            <consortium name="RefSeq"/>
        </authorList>
    </citation>
    <scope>IDENTIFICATION</scope>
</reference>
<evidence type="ECO:0000256" key="2">
    <source>
        <dbReference type="ARBA" id="ARBA00007376"/>
    </source>
</evidence>
<feature type="transmembrane region" description="Helical" evidence="14">
    <location>
        <begin position="16"/>
        <end position="43"/>
    </location>
</feature>
<evidence type="ECO:0000256" key="12">
    <source>
        <dbReference type="RuleBase" id="RU004423"/>
    </source>
</evidence>
<evidence type="ECO:0000256" key="10">
    <source>
        <dbReference type="ARBA" id="ARBA00023180"/>
    </source>
</evidence>
<keyword evidence="9 13" id="KW-0675">Receptor</keyword>
<evidence type="ECO:0000256" key="1">
    <source>
        <dbReference type="ARBA" id="ARBA00004141"/>
    </source>
</evidence>
<dbReference type="Gene3D" id="1.20.1070.10">
    <property type="entry name" value="Rhodopsin 7-helix transmembrane proteins"/>
    <property type="match status" value="1"/>
</dbReference>
<evidence type="ECO:0000256" key="11">
    <source>
        <dbReference type="ARBA" id="ARBA00023224"/>
    </source>
</evidence>
<dbReference type="RefSeq" id="XP_004629183.1">
    <property type="nucleotide sequence ID" value="XM_004629126.1"/>
</dbReference>
<dbReference type="PANTHER" id="PTHR11394:SF52">
    <property type="entry name" value="TASTE RECEPTOR TYPE 2 MEMBER 38"/>
    <property type="match status" value="1"/>
</dbReference>
<feature type="transmembrane region" description="Helical" evidence="14">
    <location>
        <begin position="140"/>
        <end position="163"/>
    </location>
</feature>
<protein>
    <recommendedName>
        <fullName evidence="13">Taste receptor type 2</fullName>
    </recommendedName>
</protein>
<evidence type="ECO:0000313" key="16">
    <source>
        <dbReference type="RefSeq" id="XP_004629183.1"/>
    </source>
</evidence>
<dbReference type="GO" id="GO:0004930">
    <property type="term" value="F:G protein-coupled receptor activity"/>
    <property type="evidence" value="ECO:0007669"/>
    <property type="project" value="UniProtKB-KW"/>
</dbReference>
<dbReference type="OrthoDB" id="9533783at2759"/>
<accession>A0A6P3F051</accession>
<keyword evidence="3 13" id="KW-0919">Taste</keyword>
<evidence type="ECO:0000256" key="9">
    <source>
        <dbReference type="ARBA" id="ARBA00023170"/>
    </source>
</evidence>
<keyword evidence="5 13" id="KW-0812">Transmembrane</keyword>
<dbReference type="FunFam" id="1.20.1070.10:FF:000055">
    <property type="entry name" value="Taste receptor type 2"/>
    <property type="match status" value="1"/>
</dbReference>
<evidence type="ECO:0000256" key="7">
    <source>
        <dbReference type="ARBA" id="ARBA00023040"/>
    </source>
</evidence>
<gene>
    <name evidence="16" type="primary">Tas2r38</name>
</gene>
<evidence type="ECO:0000256" key="8">
    <source>
        <dbReference type="ARBA" id="ARBA00023136"/>
    </source>
</evidence>
<dbReference type="SUPFAM" id="SSF81321">
    <property type="entry name" value="Family A G protein-coupled receptor-like"/>
    <property type="match status" value="1"/>
</dbReference>
<keyword evidence="7 13" id="KW-0297">G-protein coupled receptor</keyword>
<dbReference type="InterPro" id="IPR030050">
    <property type="entry name" value="TAS2R38"/>
</dbReference>
<keyword evidence="8 13" id="KW-0472">Membrane</keyword>
<comment type="subcellular location">
    <subcellularLocation>
        <location evidence="1 13">Membrane</location>
        <topology evidence="1 13">Multi-pass membrane protein</topology>
    </subcellularLocation>
</comment>
<evidence type="ECO:0000256" key="3">
    <source>
        <dbReference type="ARBA" id="ARBA00022480"/>
    </source>
</evidence>
<dbReference type="InterPro" id="IPR007960">
    <property type="entry name" value="TAS2R"/>
</dbReference>
<evidence type="ECO:0000256" key="5">
    <source>
        <dbReference type="ARBA" id="ARBA00022692"/>
    </source>
</evidence>
<keyword evidence="4 13" id="KW-0716">Sensory transduction</keyword>
<feature type="transmembrane region" description="Helical" evidence="14">
    <location>
        <begin position="92"/>
        <end position="119"/>
    </location>
</feature>
<comment type="similarity">
    <text evidence="2 12">Belongs to the G-protein coupled receptor T2R family.</text>
</comment>
<dbReference type="FunCoup" id="A0A6P3F051">
    <property type="interactions" value="696"/>
</dbReference>
<dbReference type="AlphaFoldDB" id="A0A6P3F051"/>
<evidence type="ECO:0000313" key="15">
    <source>
        <dbReference type="Proteomes" id="UP000515203"/>
    </source>
</evidence>
<keyword evidence="6 14" id="KW-1133">Transmembrane helix</keyword>
<dbReference type="CDD" id="cd15025">
    <property type="entry name" value="7tm_TAS2R38"/>
    <property type="match status" value="1"/>
</dbReference>
<feature type="transmembrane region" description="Helical" evidence="14">
    <location>
        <begin position="202"/>
        <end position="223"/>
    </location>
</feature>
<dbReference type="InParanoid" id="A0A6P3F051"/>
<dbReference type="Proteomes" id="UP000515203">
    <property type="component" value="Unplaced"/>
</dbReference>